<sequence length="191" mass="21947">MNFGISIELTSILYSSNRQKKNDENILSLSLQHQQLSSFTNTKFQPLLRRSNVKKSSISTGRIANKQEYQQPPSATLFLRSSTPKSTLKVIREHLNESIHSKKARLSSPTPSPRCSTPWYSKQHRTRPYIVCELCRQKAVMSVVDTSLSANISKVKKKHTTFNSTKMHQNYPKLVKKSRRSSMNQLLVWIL</sequence>
<organism evidence="3 6">
    <name type="scientific">Didymodactylos carnosus</name>
    <dbReference type="NCBI Taxonomy" id="1234261"/>
    <lineage>
        <taxon>Eukaryota</taxon>
        <taxon>Metazoa</taxon>
        <taxon>Spiralia</taxon>
        <taxon>Gnathifera</taxon>
        <taxon>Rotifera</taxon>
        <taxon>Eurotatoria</taxon>
        <taxon>Bdelloidea</taxon>
        <taxon>Philodinida</taxon>
        <taxon>Philodinidae</taxon>
        <taxon>Didymodactylos</taxon>
    </lineage>
</organism>
<accession>A0A813UJU4</accession>
<dbReference type="Proteomes" id="UP000682733">
    <property type="component" value="Unassembled WGS sequence"/>
</dbReference>
<proteinExistence type="predicted"/>
<keyword evidence="6" id="KW-1185">Reference proteome</keyword>
<dbReference type="EMBL" id="CAJOBA010000796">
    <property type="protein sequence ID" value="CAF3557255.1"/>
    <property type="molecule type" value="Genomic_DNA"/>
</dbReference>
<dbReference type="EMBL" id="CAJOBC010000674">
    <property type="protein sequence ID" value="CAF3613830.1"/>
    <property type="molecule type" value="Genomic_DNA"/>
</dbReference>
<dbReference type="EMBL" id="CAJNOQ010000674">
    <property type="protein sequence ID" value="CAF0826959.1"/>
    <property type="molecule type" value="Genomic_DNA"/>
</dbReference>
<evidence type="ECO:0000313" key="3">
    <source>
        <dbReference type="EMBL" id="CAF0826959.1"/>
    </source>
</evidence>
<evidence type="ECO:0000313" key="6">
    <source>
        <dbReference type="Proteomes" id="UP000663829"/>
    </source>
</evidence>
<dbReference type="OrthoDB" id="10036744at2759"/>
<reference evidence="3" key="1">
    <citation type="submission" date="2021-02" db="EMBL/GenBank/DDBJ databases">
        <authorList>
            <person name="Nowell W R."/>
        </authorList>
    </citation>
    <scope>NUCLEOTIDE SEQUENCE</scope>
</reference>
<dbReference type="Proteomes" id="UP000681722">
    <property type="component" value="Unassembled WGS sequence"/>
</dbReference>
<name>A0A813UJU4_9BILA</name>
<gene>
    <name evidence="3" type="ORF">GPM918_LOCUS4849</name>
    <name evidence="2" type="ORF">OVA965_LOCUS3346</name>
    <name evidence="5" type="ORF">SRO942_LOCUS4850</name>
    <name evidence="4" type="ORF">TMI583_LOCUS3345</name>
</gene>
<feature type="compositionally biased region" description="Low complexity" evidence="1">
    <location>
        <begin position="107"/>
        <end position="118"/>
    </location>
</feature>
<protein>
    <submittedName>
        <fullName evidence="3">Uncharacterized protein</fullName>
    </submittedName>
</protein>
<dbReference type="Proteomes" id="UP000663829">
    <property type="component" value="Unassembled WGS sequence"/>
</dbReference>
<evidence type="ECO:0000256" key="1">
    <source>
        <dbReference type="SAM" id="MobiDB-lite"/>
    </source>
</evidence>
<feature type="region of interest" description="Disordered" evidence="1">
    <location>
        <begin position="100"/>
        <end position="119"/>
    </location>
</feature>
<evidence type="ECO:0000313" key="2">
    <source>
        <dbReference type="EMBL" id="CAF0776066.1"/>
    </source>
</evidence>
<comment type="caution">
    <text evidence="3">The sequence shown here is derived from an EMBL/GenBank/DDBJ whole genome shotgun (WGS) entry which is preliminary data.</text>
</comment>
<dbReference type="Proteomes" id="UP000677228">
    <property type="component" value="Unassembled WGS sequence"/>
</dbReference>
<evidence type="ECO:0000313" key="4">
    <source>
        <dbReference type="EMBL" id="CAF3557255.1"/>
    </source>
</evidence>
<evidence type="ECO:0000313" key="5">
    <source>
        <dbReference type="EMBL" id="CAF3613830.1"/>
    </source>
</evidence>
<dbReference type="AlphaFoldDB" id="A0A813UJU4"/>
<dbReference type="EMBL" id="CAJNOK010000796">
    <property type="protein sequence ID" value="CAF0776066.1"/>
    <property type="molecule type" value="Genomic_DNA"/>
</dbReference>